<evidence type="ECO:0000259" key="2">
    <source>
        <dbReference type="Pfam" id="PF07969"/>
    </source>
</evidence>
<reference evidence="3 4" key="1">
    <citation type="submission" date="2018-03" db="EMBL/GenBank/DDBJ databases">
        <title>Genomic Encyclopedia of Type Strains, Phase III (KMG-III): the genomes of soil and plant-associated and newly described type strains.</title>
        <authorList>
            <person name="Whitman W."/>
        </authorList>
    </citation>
    <scope>NUCLEOTIDE SEQUENCE [LARGE SCALE GENOMIC DNA]</scope>
    <source>
        <strain evidence="3 4">CGMCC 4.7104</strain>
    </source>
</reference>
<dbReference type="EMBL" id="PVNG01000014">
    <property type="protein sequence ID" value="PRX61792.1"/>
    <property type="molecule type" value="Genomic_DNA"/>
</dbReference>
<protein>
    <recommendedName>
        <fullName evidence="2">Amidohydrolase 3 domain-containing protein</fullName>
    </recommendedName>
</protein>
<sequence length="507" mass="53721">MTGTNGPVRSGAPGMTGTNGLLLRDARRYGDDALIDVHVRDGRIVAAGPAGTVPAPGAEPVRLDGRHLGPGLWDEHVHFTQWVVQSRRVDLSGAAGAAETAALVRAALTRTPVPAGGVLSGYGFRDALWPDRPTLRALDEAAPGTPVVLVSADLHCGWINSAAAARMGVTVDESGVLREGDWIGSPGLDAEGSLTVADYRDTARAAARRGVVGIVDFEHADNVRLWPERVAEGLTSLRVEASIWPDRLDDALARGLRTGAPLDPAGLVTVGRLKVVVDGSLNTRTALCWDPYPGLDPGDPHACGVESYTVEELRDLLTLAWPGGIEAAVHAIGDRANSQVVDVFEELGRPGVIEHAQLVRAGDFARFARLGLVASVQPEHAMDDRDVADRLWEGRTGRAFAFASLHEAGVALRLGSDAPVAPLDPWQAVASAISRSRGEREPWHPEQRLPRGVALAAASRGRAGFAPGDPADLVVLDRDPATADRDELRTMPVAGTLLAGHWTWRNL</sequence>
<feature type="region of interest" description="Disordered" evidence="1">
    <location>
        <begin position="1"/>
        <end position="20"/>
    </location>
</feature>
<evidence type="ECO:0000256" key="1">
    <source>
        <dbReference type="SAM" id="MobiDB-lite"/>
    </source>
</evidence>
<organism evidence="3 4">
    <name type="scientific">Nonomuraea fuscirosea</name>
    <dbReference type="NCBI Taxonomy" id="1291556"/>
    <lineage>
        <taxon>Bacteria</taxon>
        <taxon>Bacillati</taxon>
        <taxon>Actinomycetota</taxon>
        <taxon>Actinomycetes</taxon>
        <taxon>Streptosporangiales</taxon>
        <taxon>Streptosporangiaceae</taxon>
        <taxon>Nonomuraea</taxon>
    </lineage>
</organism>
<dbReference type="AlphaFoldDB" id="A0A2T0MT61"/>
<evidence type="ECO:0000313" key="4">
    <source>
        <dbReference type="Proteomes" id="UP000238312"/>
    </source>
</evidence>
<dbReference type="PANTHER" id="PTHR22642:SF2">
    <property type="entry name" value="PROTEIN LONG AFTER FAR-RED 3"/>
    <property type="match status" value="1"/>
</dbReference>
<dbReference type="Gene3D" id="3.10.310.70">
    <property type="match status" value="1"/>
</dbReference>
<dbReference type="GO" id="GO:0016810">
    <property type="term" value="F:hydrolase activity, acting on carbon-nitrogen (but not peptide) bonds"/>
    <property type="evidence" value="ECO:0007669"/>
    <property type="project" value="InterPro"/>
</dbReference>
<keyword evidence="4" id="KW-1185">Reference proteome</keyword>
<dbReference type="InterPro" id="IPR011059">
    <property type="entry name" value="Metal-dep_hydrolase_composite"/>
</dbReference>
<comment type="caution">
    <text evidence="3">The sequence shown here is derived from an EMBL/GenBank/DDBJ whole genome shotgun (WGS) entry which is preliminary data.</text>
</comment>
<dbReference type="InterPro" id="IPR013108">
    <property type="entry name" value="Amidohydro_3"/>
</dbReference>
<dbReference type="PANTHER" id="PTHR22642">
    <property type="entry name" value="IMIDAZOLONEPROPIONASE"/>
    <property type="match status" value="1"/>
</dbReference>
<dbReference type="Gene3D" id="3.20.20.140">
    <property type="entry name" value="Metal-dependent hydrolases"/>
    <property type="match status" value="1"/>
</dbReference>
<dbReference type="Gene3D" id="2.30.40.10">
    <property type="entry name" value="Urease, subunit C, domain 1"/>
    <property type="match status" value="1"/>
</dbReference>
<dbReference type="SUPFAM" id="SSF51338">
    <property type="entry name" value="Composite domain of metallo-dependent hydrolases"/>
    <property type="match status" value="1"/>
</dbReference>
<gene>
    <name evidence="3" type="ORF">B0I32_114161</name>
</gene>
<dbReference type="Proteomes" id="UP000238312">
    <property type="component" value="Unassembled WGS sequence"/>
</dbReference>
<dbReference type="Pfam" id="PF07969">
    <property type="entry name" value="Amidohydro_3"/>
    <property type="match status" value="1"/>
</dbReference>
<dbReference type="SUPFAM" id="SSF51556">
    <property type="entry name" value="Metallo-dependent hydrolases"/>
    <property type="match status" value="1"/>
</dbReference>
<accession>A0A2T0MT61</accession>
<proteinExistence type="predicted"/>
<feature type="domain" description="Amidohydrolase 3" evidence="2">
    <location>
        <begin position="63"/>
        <end position="500"/>
    </location>
</feature>
<name>A0A2T0MT61_9ACTN</name>
<dbReference type="InterPro" id="IPR032466">
    <property type="entry name" value="Metal_Hydrolase"/>
</dbReference>
<evidence type="ECO:0000313" key="3">
    <source>
        <dbReference type="EMBL" id="PRX61792.1"/>
    </source>
</evidence>